<dbReference type="GO" id="GO:0004671">
    <property type="term" value="F:protein C-terminal S-isoprenylcysteine carboxyl O-methyltransferase activity"/>
    <property type="evidence" value="ECO:0007669"/>
    <property type="project" value="InterPro"/>
</dbReference>
<evidence type="ECO:0000313" key="7">
    <source>
        <dbReference type="Proteomes" id="UP000006565"/>
    </source>
</evidence>
<feature type="transmembrane region" description="Helical" evidence="5">
    <location>
        <begin position="176"/>
        <end position="205"/>
    </location>
</feature>
<feature type="transmembrane region" description="Helical" evidence="5">
    <location>
        <begin position="20"/>
        <end position="42"/>
    </location>
</feature>
<dbReference type="KEGG" id="mpi:Mpet_1639"/>
<keyword evidence="6" id="KW-0489">Methyltransferase</keyword>
<dbReference type="InterPro" id="IPR052527">
    <property type="entry name" value="Metal_cation-efflux_comp"/>
</dbReference>
<feature type="transmembrane region" description="Helical" evidence="5">
    <location>
        <begin position="48"/>
        <end position="72"/>
    </location>
</feature>
<dbReference type="HOGENOM" id="CLU_065200_1_2_2"/>
<evidence type="ECO:0000256" key="4">
    <source>
        <dbReference type="ARBA" id="ARBA00023136"/>
    </source>
</evidence>
<dbReference type="EMBL" id="CP002117">
    <property type="protein sequence ID" value="ADN36393.1"/>
    <property type="molecule type" value="Genomic_DNA"/>
</dbReference>
<sequence length="237" mass="26804">MNRTGITENMSHEDERNLRVKGLISGMFSVIIMGIILFLSSGTLKWPMAWVILIAVGAATVLVTLFCSPDLIVERMNKQAGAKDWDMRMVRVMNLFGLLPLLVAGLDMRFGWTGQIPISVQAVALGIFILGYVIFSWAMLTNRFFSLVVRIQDEKGHRTVTTGPYRFVRHPGYLGFFLIVITQPLVLGSLYALLPALITAALFVVRTKREDDTLFRELNGYLEYSNKVRYRLIPGIW</sequence>
<dbReference type="PANTHER" id="PTHR43847">
    <property type="entry name" value="BLL3993 PROTEIN"/>
    <property type="match status" value="1"/>
</dbReference>
<evidence type="ECO:0000313" key="6">
    <source>
        <dbReference type="EMBL" id="ADN36393.1"/>
    </source>
</evidence>
<feature type="transmembrane region" description="Helical" evidence="5">
    <location>
        <begin position="92"/>
        <end position="112"/>
    </location>
</feature>
<evidence type="ECO:0000256" key="2">
    <source>
        <dbReference type="ARBA" id="ARBA00022692"/>
    </source>
</evidence>
<keyword evidence="6" id="KW-0808">Transferase</keyword>
<keyword evidence="3 5" id="KW-1133">Transmembrane helix</keyword>
<reference evidence="6 7" key="1">
    <citation type="journal article" date="2010" name="Stand. Genomic Sci.">
        <title>Complete genome sequence of Methanoplanus petrolearius type strain (SEBR 4847).</title>
        <authorList>
            <person name="Brambilla E."/>
            <person name="Djao O.D."/>
            <person name="Daligault H."/>
            <person name="Lapidus A."/>
            <person name="Lucas S."/>
            <person name="Hammon N."/>
            <person name="Nolan M."/>
            <person name="Tice H."/>
            <person name="Cheng J.F."/>
            <person name="Han C."/>
            <person name="Tapia R."/>
            <person name="Goodwin L."/>
            <person name="Pitluck S."/>
            <person name="Liolios K."/>
            <person name="Ivanova N."/>
            <person name="Mavromatis K."/>
            <person name="Mikhailova N."/>
            <person name="Pati A."/>
            <person name="Chen A."/>
            <person name="Palaniappan K."/>
            <person name="Land M."/>
            <person name="Hauser L."/>
            <person name="Chang Y.J."/>
            <person name="Jeffries C.D."/>
            <person name="Rohde M."/>
            <person name="Spring S."/>
            <person name="Sikorski J."/>
            <person name="Goker M."/>
            <person name="Woyke T."/>
            <person name="Bristow J."/>
            <person name="Eisen J.A."/>
            <person name="Markowitz V."/>
            <person name="Hugenholtz P."/>
            <person name="Kyrpides N.C."/>
            <person name="Klenk H.P."/>
        </authorList>
    </citation>
    <scope>NUCLEOTIDE SEQUENCE [LARGE SCALE GENOMIC DNA]</scope>
    <source>
        <strain evidence="7">DSM 11571 / OCM 486 / SEBR 4847</strain>
    </source>
</reference>
<accession>E1RH89</accession>
<protein>
    <submittedName>
        <fullName evidence="6">Isoprenylcysteine carboxyl methyltransferase</fullName>
    </submittedName>
</protein>
<dbReference type="GO" id="GO:0032259">
    <property type="term" value="P:methylation"/>
    <property type="evidence" value="ECO:0007669"/>
    <property type="project" value="UniProtKB-KW"/>
</dbReference>
<keyword evidence="4 5" id="KW-0472">Membrane</keyword>
<dbReference type="AlphaFoldDB" id="E1RH89"/>
<dbReference type="eggNOG" id="arCOG03580">
    <property type="taxonomic scope" value="Archaea"/>
</dbReference>
<gene>
    <name evidence="6" type="ordered locus">Mpet_1639</name>
</gene>
<dbReference type="STRING" id="679926.Mpet_1639"/>
<dbReference type="InterPro" id="IPR007269">
    <property type="entry name" value="ICMT_MeTrfase"/>
</dbReference>
<dbReference type="Proteomes" id="UP000006565">
    <property type="component" value="Chromosome"/>
</dbReference>
<keyword evidence="7" id="KW-1185">Reference proteome</keyword>
<evidence type="ECO:0000256" key="1">
    <source>
        <dbReference type="ARBA" id="ARBA00004141"/>
    </source>
</evidence>
<evidence type="ECO:0000256" key="5">
    <source>
        <dbReference type="SAM" id="Phobius"/>
    </source>
</evidence>
<organism evidence="6 7">
    <name type="scientific">Methanolacinia petrolearia (strain DSM 11571 / OCM 486 / SEBR 4847)</name>
    <name type="common">Methanoplanus petrolearius</name>
    <dbReference type="NCBI Taxonomy" id="679926"/>
    <lineage>
        <taxon>Archaea</taxon>
        <taxon>Methanobacteriati</taxon>
        <taxon>Methanobacteriota</taxon>
        <taxon>Stenosarchaea group</taxon>
        <taxon>Methanomicrobia</taxon>
        <taxon>Methanomicrobiales</taxon>
        <taxon>Methanomicrobiaceae</taxon>
        <taxon>Methanolacinia</taxon>
    </lineage>
</organism>
<dbReference type="GO" id="GO:0016020">
    <property type="term" value="C:membrane"/>
    <property type="evidence" value="ECO:0007669"/>
    <property type="project" value="UniProtKB-SubCell"/>
</dbReference>
<keyword evidence="2 5" id="KW-0812">Transmembrane</keyword>
<comment type="subcellular location">
    <subcellularLocation>
        <location evidence="1">Membrane</location>
        <topology evidence="1">Multi-pass membrane protein</topology>
    </subcellularLocation>
</comment>
<dbReference type="PANTHER" id="PTHR43847:SF1">
    <property type="entry name" value="BLL3993 PROTEIN"/>
    <property type="match status" value="1"/>
</dbReference>
<proteinExistence type="predicted"/>
<name>E1RH89_METP4</name>
<dbReference type="Pfam" id="PF04140">
    <property type="entry name" value="ICMT"/>
    <property type="match status" value="1"/>
</dbReference>
<evidence type="ECO:0000256" key="3">
    <source>
        <dbReference type="ARBA" id="ARBA00022989"/>
    </source>
</evidence>
<feature type="transmembrane region" description="Helical" evidence="5">
    <location>
        <begin position="118"/>
        <end position="140"/>
    </location>
</feature>
<dbReference type="Gene3D" id="1.20.120.1630">
    <property type="match status" value="1"/>
</dbReference>